<dbReference type="GO" id="GO:0000278">
    <property type="term" value="P:mitotic cell cycle"/>
    <property type="evidence" value="ECO:0007669"/>
    <property type="project" value="TreeGrafter"/>
</dbReference>
<dbReference type="Proteomes" id="UP000828390">
    <property type="component" value="Unassembled WGS sequence"/>
</dbReference>
<dbReference type="PANTHER" id="PTHR28573">
    <property type="entry name" value="SPINDLE AND KINETOCHORE-ASSOCIATED PROTEIN 1"/>
    <property type="match status" value="1"/>
</dbReference>
<reference evidence="6" key="1">
    <citation type="journal article" date="2019" name="bioRxiv">
        <title>The Genome of the Zebra Mussel, Dreissena polymorpha: A Resource for Invasive Species Research.</title>
        <authorList>
            <person name="McCartney M.A."/>
            <person name="Auch B."/>
            <person name="Kono T."/>
            <person name="Mallez S."/>
            <person name="Zhang Y."/>
            <person name="Obille A."/>
            <person name="Becker A."/>
            <person name="Abrahante J.E."/>
            <person name="Garbe J."/>
            <person name="Badalamenti J.P."/>
            <person name="Herman A."/>
            <person name="Mangelson H."/>
            <person name="Liachko I."/>
            <person name="Sullivan S."/>
            <person name="Sone E.D."/>
            <person name="Koren S."/>
            <person name="Silverstein K.A.T."/>
            <person name="Beckman K.B."/>
            <person name="Gohl D.M."/>
        </authorList>
    </citation>
    <scope>NUCLEOTIDE SEQUENCE</scope>
    <source>
        <strain evidence="6">Duluth1</strain>
        <tissue evidence="6">Whole animal</tissue>
    </source>
</reference>
<dbReference type="GO" id="GO:0007059">
    <property type="term" value="P:chromosome segregation"/>
    <property type="evidence" value="ECO:0007669"/>
    <property type="project" value="InterPro"/>
</dbReference>
<dbReference type="Pfam" id="PF07160">
    <property type="entry name" value="SKA1"/>
    <property type="match status" value="1"/>
</dbReference>
<gene>
    <name evidence="6" type="ORF">DPMN_115049</name>
</gene>
<accession>A0A9D4KKI4</accession>
<feature type="compositionally biased region" description="Basic and acidic residues" evidence="5">
    <location>
        <begin position="94"/>
        <end position="106"/>
    </location>
</feature>
<name>A0A9D4KKI4_DREPO</name>
<dbReference type="InterPro" id="IPR009829">
    <property type="entry name" value="SKA1"/>
</dbReference>
<proteinExistence type="inferred from homology"/>
<reference evidence="6" key="2">
    <citation type="submission" date="2020-11" db="EMBL/GenBank/DDBJ databases">
        <authorList>
            <person name="McCartney M.A."/>
            <person name="Auch B."/>
            <person name="Kono T."/>
            <person name="Mallez S."/>
            <person name="Becker A."/>
            <person name="Gohl D.M."/>
            <person name="Silverstein K.A.T."/>
            <person name="Koren S."/>
            <person name="Bechman K.B."/>
            <person name="Herman A."/>
            <person name="Abrahante J.E."/>
            <person name="Garbe J."/>
        </authorList>
    </citation>
    <scope>NUCLEOTIDE SEQUENCE</scope>
    <source>
        <strain evidence="6">Duluth1</strain>
        <tissue evidence="6">Whole animal</tissue>
    </source>
</reference>
<dbReference type="PANTHER" id="PTHR28573:SF1">
    <property type="entry name" value="SPINDLE AND KINETOCHORE-ASSOCIATED PROTEIN 1"/>
    <property type="match status" value="1"/>
</dbReference>
<keyword evidence="7" id="KW-1185">Reference proteome</keyword>
<dbReference type="GO" id="GO:0051301">
    <property type="term" value="P:cell division"/>
    <property type="evidence" value="ECO:0007669"/>
    <property type="project" value="InterPro"/>
</dbReference>
<sequence>MDSITFEELSEFFKTKLKTASKLLEQRDFMEDDTCIQEYKVVKEDIKQLCITLSILQLNLGKEAEKLEKIQMYNRDMSKLREHLRYMVSNVPERLPKSSKKQDTVEHVPSQGKVSSAYVNSTSSHGPDKQCSASQVSGPAVSETNSGNVYLPAIDYLTVEEFEGAPKYMKGRLVYDQVNKLIDAMNAGFKAKYKLLKMKKSTLNDYNRKLYETYKSQGNKETEGLYFIVDEDIKTHGKTTMDKTAQNIMGILRHCGRVKEVRGGKLTRYAYIDRY</sequence>
<organism evidence="6 7">
    <name type="scientific">Dreissena polymorpha</name>
    <name type="common">Zebra mussel</name>
    <name type="synonym">Mytilus polymorpha</name>
    <dbReference type="NCBI Taxonomy" id="45954"/>
    <lineage>
        <taxon>Eukaryota</taxon>
        <taxon>Metazoa</taxon>
        <taxon>Spiralia</taxon>
        <taxon>Lophotrochozoa</taxon>
        <taxon>Mollusca</taxon>
        <taxon>Bivalvia</taxon>
        <taxon>Autobranchia</taxon>
        <taxon>Heteroconchia</taxon>
        <taxon>Euheterodonta</taxon>
        <taxon>Imparidentia</taxon>
        <taxon>Neoheterodontei</taxon>
        <taxon>Myida</taxon>
        <taxon>Dreissenoidea</taxon>
        <taxon>Dreissenidae</taxon>
        <taxon>Dreissena</taxon>
    </lineage>
</organism>
<comment type="similarity">
    <text evidence="1">Belongs to the SKA1 family.</text>
</comment>
<dbReference type="OrthoDB" id="5962at2759"/>
<evidence type="ECO:0000256" key="5">
    <source>
        <dbReference type="SAM" id="MobiDB-lite"/>
    </source>
</evidence>
<comment type="caution">
    <text evidence="6">The sequence shown here is derived from an EMBL/GenBank/DDBJ whole genome shotgun (WGS) entry which is preliminary data.</text>
</comment>
<feature type="region of interest" description="Disordered" evidence="5">
    <location>
        <begin position="91"/>
        <end position="143"/>
    </location>
</feature>
<dbReference type="GO" id="GO:0072686">
    <property type="term" value="C:mitotic spindle"/>
    <property type="evidence" value="ECO:0007669"/>
    <property type="project" value="TreeGrafter"/>
</dbReference>
<dbReference type="FunFam" id="1.10.10.1890:FF:000002">
    <property type="entry name" value="Spindle and kinetochore-associated protein 1"/>
    <property type="match status" value="1"/>
</dbReference>
<dbReference type="Gene3D" id="1.10.10.1890">
    <property type="entry name" value="Ska1 microtubule binding domain-like"/>
    <property type="match status" value="1"/>
</dbReference>
<evidence type="ECO:0000313" key="7">
    <source>
        <dbReference type="Proteomes" id="UP000828390"/>
    </source>
</evidence>
<dbReference type="EMBL" id="JAIWYP010000004">
    <property type="protein sequence ID" value="KAH3841582.1"/>
    <property type="molecule type" value="Genomic_DNA"/>
</dbReference>
<evidence type="ECO:0000256" key="1">
    <source>
        <dbReference type="ARBA" id="ARBA00006836"/>
    </source>
</evidence>
<dbReference type="GO" id="GO:0005876">
    <property type="term" value="C:spindle microtubule"/>
    <property type="evidence" value="ECO:0007669"/>
    <property type="project" value="TreeGrafter"/>
</dbReference>
<evidence type="ECO:0000256" key="3">
    <source>
        <dbReference type="ARBA" id="ARBA00047182"/>
    </source>
</evidence>
<protein>
    <recommendedName>
        <fullName evidence="3">SKA complex subunit 1</fullName>
    </recommendedName>
    <alternativeName>
        <fullName evidence="4">Spindle and kinetochore-associated protein 1</fullName>
    </alternativeName>
</protein>
<evidence type="ECO:0000256" key="2">
    <source>
        <dbReference type="ARBA" id="ARBA00023054"/>
    </source>
</evidence>
<dbReference type="GO" id="GO:0008017">
    <property type="term" value="F:microtubule binding"/>
    <property type="evidence" value="ECO:0007669"/>
    <property type="project" value="InterPro"/>
</dbReference>
<dbReference type="AlphaFoldDB" id="A0A9D4KKI4"/>
<keyword evidence="2" id="KW-0175">Coiled coil</keyword>
<evidence type="ECO:0000313" key="6">
    <source>
        <dbReference type="EMBL" id="KAH3841582.1"/>
    </source>
</evidence>
<evidence type="ECO:0000256" key="4">
    <source>
        <dbReference type="ARBA" id="ARBA00047202"/>
    </source>
</evidence>
<dbReference type="InterPro" id="IPR042031">
    <property type="entry name" value="SKA1_MBD_sf"/>
</dbReference>
<feature type="compositionally biased region" description="Polar residues" evidence="5">
    <location>
        <begin position="112"/>
        <end position="143"/>
    </location>
</feature>
<dbReference type="GO" id="GO:0000940">
    <property type="term" value="C:outer kinetochore"/>
    <property type="evidence" value="ECO:0007669"/>
    <property type="project" value="TreeGrafter"/>
</dbReference>
<dbReference type="GO" id="GO:0031110">
    <property type="term" value="P:regulation of microtubule polymerization or depolymerization"/>
    <property type="evidence" value="ECO:0007669"/>
    <property type="project" value="TreeGrafter"/>
</dbReference>